<feature type="compositionally biased region" description="Basic and acidic residues" evidence="1">
    <location>
        <begin position="124"/>
        <end position="133"/>
    </location>
</feature>
<dbReference type="EMBL" id="FOLM01000003">
    <property type="protein sequence ID" value="SFC43014.1"/>
    <property type="molecule type" value="Genomic_DNA"/>
</dbReference>
<dbReference type="AlphaFoldDB" id="A0A1I1J3C8"/>
<organism evidence="2 3">
    <name type="scientific">Streptomyces aidingensis</name>
    <dbReference type="NCBI Taxonomy" id="910347"/>
    <lineage>
        <taxon>Bacteria</taxon>
        <taxon>Bacillati</taxon>
        <taxon>Actinomycetota</taxon>
        <taxon>Actinomycetes</taxon>
        <taxon>Kitasatosporales</taxon>
        <taxon>Streptomycetaceae</taxon>
        <taxon>Streptomyces</taxon>
    </lineage>
</organism>
<evidence type="ECO:0000313" key="2">
    <source>
        <dbReference type="EMBL" id="SFC43014.1"/>
    </source>
</evidence>
<proteinExistence type="predicted"/>
<sequence>MRSGTASKPRSRRPRPGPSPGAPRPRVRYLVQTVDKGRTRGPPRGWAARFGGWTKTFTDPRLCAALVDRLTFGGNIIETGTDSDRLATTRAELSNRLLAEQRETTRPSVLHESPAPIPPSAERGSQHEVRTEGNDSAVELGVQPGNEPAEVFPSTAGQPQQHVLKSVSRHHRVTAVAADHRIRQNAPWLPQIPPAFGQRCSHCPRPQTLFFQLPDRYASRCGHTADSTNRDPSTGPPTLCAQPLRTPTRHRPFGSTYRHLAMSRTAPARDHGKPAPL</sequence>
<gene>
    <name evidence="2" type="ORF">SAMN05421773_103275</name>
</gene>
<accession>A0A1I1J3C8</accession>
<protein>
    <submittedName>
        <fullName evidence="2">Uncharacterized protein</fullName>
    </submittedName>
</protein>
<feature type="region of interest" description="Disordered" evidence="1">
    <location>
        <begin position="99"/>
        <end position="134"/>
    </location>
</feature>
<keyword evidence="3" id="KW-1185">Reference proteome</keyword>
<reference evidence="2 3" key="1">
    <citation type="submission" date="2016-10" db="EMBL/GenBank/DDBJ databases">
        <authorList>
            <person name="de Groot N.N."/>
        </authorList>
    </citation>
    <scope>NUCLEOTIDE SEQUENCE [LARGE SCALE GENOMIC DNA]</scope>
    <source>
        <strain evidence="2 3">CGMCC 4.5739</strain>
    </source>
</reference>
<dbReference type="Proteomes" id="UP000199207">
    <property type="component" value="Unassembled WGS sequence"/>
</dbReference>
<name>A0A1I1J3C8_9ACTN</name>
<feature type="region of interest" description="Disordered" evidence="1">
    <location>
        <begin position="222"/>
        <end position="253"/>
    </location>
</feature>
<evidence type="ECO:0000256" key="1">
    <source>
        <dbReference type="SAM" id="MobiDB-lite"/>
    </source>
</evidence>
<evidence type="ECO:0000313" key="3">
    <source>
        <dbReference type="Proteomes" id="UP000199207"/>
    </source>
</evidence>
<dbReference type="STRING" id="910347.SAMN05421773_103275"/>
<feature type="region of interest" description="Disordered" evidence="1">
    <location>
        <begin position="1"/>
        <end position="26"/>
    </location>
</feature>